<dbReference type="Proteomes" id="UP001359559">
    <property type="component" value="Unassembled WGS sequence"/>
</dbReference>
<keyword evidence="1" id="KW-1133">Transmembrane helix</keyword>
<accession>A0AAN9JN27</accession>
<organism evidence="2 3">
    <name type="scientific">Clitoria ternatea</name>
    <name type="common">Butterfly pea</name>
    <dbReference type="NCBI Taxonomy" id="43366"/>
    <lineage>
        <taxon>Eukaryota</taxon>
        <taxon>Viridiplantae</taxon>
        <taxon>Streptophyta</taxon>
        <taxon>Embryophyta</taxon>
        <taxon>Tracheophyta</taxon>
        <taxon>Spermatophyta</taxon>
        <taxon>Magnoliopsida</taxon>
        <taxon>eudicotyledons</taxon>
        <taxon>Gunneridae</taxon>
        <taxon>Pentapetalae</taxon>
        <taxon>rosids</taxon>
        <taxon>fabids</taxon>
        <taxon>Fabales</taxon>
        <taxon>Fabaceae</taxon>
        <taxon>Papilionoideae</taxon>
        <taxon>50 kb inversion clade</taxon>
        <taxon>NPAAA clade</taxon>
        <taxon>indigoferoid/millettioid clade</taxon>
        <taxon>Phaseoleae</taxon>
        <taxon>Clitoria</taxon>
    </lineage>
</organism>
<dbReference type="AlphaFoldDB" id="A0AAN9JN27"/>
<evidence type="ECO:0000313" key="3">
    <source>
        <dbReference type="Proteomes" id="UP001359559"/>
    </source>
</evidence>
<keyword evidence="1" id="KW-0472">Membrane</keyword>
<gene>
    <name evidence="2" type="ORF">RJT34_11674</name>
</gene>
<feature type="transmembrane region" description="Helical" evidence="1">
    <location>
        <begin position="51"/>
        <end position="76"/>
    </location>
</feature>
<sequence length="153" mass="17134">MVHARFVVVLVVVGRDLEMVLPRGLGSVGERWRFLAEIEKTKDQRCKNCSLFIYLIIFLLNPFFFFVSSLSIVLVVSGSGGMGHHRTMEKYKGLPFLCFSFKSKIHLFVLASCECSIVLLKSETAGVVGATFDLVSYCPKLGSKNFVYRVSLP</sequence>
<proteinExistence type="predicted"/>
<comment type="caution">
    <text evidence="2">The sequence shown here is derived from an EMBL/GenBank/DDBJ whole genome shotgun (WGS) entry which is preliminary data.</text>
</comment>
<protein>
    <submittedName>
        <fullName evidence="2">Uncharacterized protein</fullName>
    </submittedName>
</protein>
<keyword evidence="3" id="KW-1185">Reference proteome</keyword>
<reference evidence="2 3" key="1">
    <citation type="submission" date="2024-01" db="EMBL/GenBank/DDBJ databases">
        <title>The genomes of 5 underutilized Papilionoideae crops provide insights into root nodulation and disease resistance.</title>
        <authorList>
            <person name="Yuan L."/>
        </authorList>
    </citation>
    <scope>NUCLEOTIDE SEQUENCE [LARGE SCALE GENOMIC DNA]</scope>
    <source>
        <strain evidence="2">LY-2023</strain>
        <tissue evidence="2">Leaf</tissue>
    </source>
</reference>
<dbReference type="EMBL" id="JAYKXN010000003">
    <property type="protein sequence ID" value="KAK7300823.1"/>
    <property type="molecule type" value="Genomic_DNA"/>
</dbReference>
<evidence type="ECO:0000256" key="1">
    <source>
        <dbReference type="SAM" id="Phobius"/>
    </source>
</evidence>
<evidence type="ECO:0000313" key="2">
    <source>
        <dbReference type="EMBL" id="KAK7300823.1"/>
    </source>
</evidence>
<name>A0AAN9JN27_CLITE</name>
<keyword evidence="1" id="KW-0812">Transmembrane</keyword>